<gene>
    <name evidence="13" type="ORF">L195_g031701</name>
</gene>
<dbReference type="InterPro" id="IPR032675">
    <property type="entry name" value="LRR_dom_sf"/>
</dbReference>
<evidence type="ECO:0000256" key="5">
    <source>
        <dbReference type="ARBA" id="ARBA00022692"/>
    </source>
</evidence>
<keyword evidence="11" id="KW-0325">Glycoprotein</keyword>
<dbReference type="PANTHER" id="PTHR48063">
    <property type="entry name" value="LRR RECEPTOR-LIKE KINASE"/>
    <property type="match status" value="1"/>
</dbReference>
<dbReference type="PRINTS" id="PR00019">
    <property type="entry name" value="LEURICHRPT"/>
</dbReference>
<keyword evidence="8 12" id="KW-1133">Transmembrane helix</keyword>
<evidence type="ECO:0000256" key="1">
    <source>
        <dbReference type="ARBA" id="ARBA00004251"/>
    </source>
</evidence>
<dbReference type="Gene3D" id="3.80.10.10">
    <property type="entry name" value="Ribonuclease Inhibitor"/>
    <property type="match status" value="1"/>
</dbReference>
<dbReference type="GO" id="GO:0005886">
    <property type="term" value="C:plasma membrane"/>
    <property type="evidence" value="ECO:0007669"/>
    <property type="project" value="UniProtKB-SubCell"/>
</dbReference>
<name>A0A2K3LB46_TRIPR</name>
<keyword evidence="6" id="KW-0732">Signal</keyword>
<dbReference type="FunFam" id="3.80.10.10:FF:000111">
    <property type="entry name" value="LRR receptor-like serine/threonine-protein kinase ERECTA"/>
    <property type="match status" value="1"/>
</dbReference>
<evidence type="ECO:0000256" key="9">
    <source>
        <dbReference type="ARBA" id="ARBA00023136"/>
    </source>
</evidence>
<comment type="caution">
    <text evidence="13">The sequence shown here is derived from an EMBL/GenBank/DDBJ whole genome shotgun (WGS) entry which is preliminary data.</text>
</comment>
<accession>A0A2K3LB46</accession>
<dbReference type="AlphaFoldDB" id="A0A2K3LB46"/>
<comment type="similarity">
    <text evidence="2">Belongs to the RLP family.</text>
</comment>
<keyword evidence="10" id="KW-0675">Receptor</keyword>
<dbReference type="PANTHER" id="PTHR48063:SF103">
    <property type="entry name" value="LEUCINE-RICH RECEPTOR-LIKE KINASE FAMILY PROTEIN"/>
    <property type="match status" value="1"/>
</dbReference>
<evidence type="ECO:0000256" key="10">
    <source>
        <dbReference type="ARBA" id="ARBA00023170"/>
    </source>
</evidence>
<evidence type="ECO:0000256" key="12">
    <source>
        <dbReference type="SAM" id="Phobius"/>
    </source>
</evidence>
<organism evidence="13 14">
    <name type="scientific">Trifolium pratense</name>
    <name type="common">Red clover</name>
    <dbReference type="NCBI Taxonomy" id="57577"/>
    <lineage>
        <taxon>Eukaryota</taxon>
        <taxon>Viridiplantae</taxon>
        <taxon>Streptophyta</taxon>
        <taxon>Embryophyta</taxon>
        <taxon>Tracheophyta</taxon>
        <taxon>Spermatophyta</taxon>
        <taxon>Magnoliopsida</taxon>
        <taxon>eudicotyledons</taxon>
        <taxon>Gunneridae</taxon>
        <taxon>Pentapetalae</taxon>
        <taxon>rosids</taxon>
        <taxon>fabids</taxon>
        <taxon>Fabales</taxon>
        <taxon>Fabaceae</taxon>
        <taxon>Papilionoideae</taxon>
        <taxon>50 kb inversion clade</taxon>
        <taxon>NPAAA clade</taxon>
        <taxon>Hologalegina</taxon>
        <taxon>IRL clade</taxon>
        <taxon>Trifolieae</taxon>
        <taxon>Trifolium</taxon>
    </lineage>
</organism>
<dbReference type="InterPro" id="IPR001611">
    <property type="entry name" value="Leu-rich_rpt"/>
</dbReference>
<sequence length="220" mass="24998">MTKLVELVSLNLSRNQLVDSIPSDIGELKNLELLDLSRNQLVGSIPSNFGKMINLEALDLSRNQLSCDIPTSMANMVFLYYLDLSYNTLSGKIPTGTQLQEFYNVSYQGNPRLCGDPLTKACPKSGKISFEDAQCRKNEGKIEHENDGNHKENGINPWYITMAAGFVTGFWAFWGSLIFVASWRHAYFRFLSNMNDWIYVTVVVAYNKLQRKLHTQEPPM</sequence>
<dbReference type="SMART" id="SM00369">
    <property type="entry name" value="LRR_TYP"/>
    <property type="match status" value="3"/>
</dbReference>
<proteinExistence type="inferred from homology"/>
<evidence type="ECO:0000256" key="7">
    <source>
        <dbReference type="ARBA" id="ARBA00022737"/>
    </source>
</evidence>
<dbReference type="SUPFAM" id="SSF52058">
    <property type="entry name" value="L domain-like"/>
    <property type="match status" value="1"/>
</dbReference>
<protein>
    <submittedName>
        <fullName evidence="13">Uncharacterized protein</fullName>
    </submittedName>
</protein>
<reference evidence="13 14" key="1">
    <citation type="journal article" date="2014" name="Am. J. Bot.">
        <title>Genome assembly and annotation for red clover (Trifolium pratense; Fabaceae).</title>
        <authorList>
            <person name="Istvanek J."/>
            <person name="Jaros M."/>
            <person name="Krenek A."/>
            <person name="Repkova J."/>
        </authorList>
    </citation>
    <scope>NUCLEOTIDE SEQUENCE [LARGE SCALE GENOMIC DNA]</scope>
    <source>
        <strain evidence="14">cv. Tatra</strain>
        <tissue evidence="13">Young leaves</tissue>
    </source>
</reference>
<keyword evidence="5 12" id="KW-0812">Transmembrane</keyword>
<dbReference type="InterPro" id="IPR046956">
    <property type="entry name" value="RLP23-like"/>
</dbReference>
<evidence type="ECO:0000256" key="6">
    <source>
        <dbReference type="ARBA" id="ARBA00022729"/>
    </source>
</evidence>
<evidence type="ECO:0000256" key="8">
    <source>
        <dbReference type="ARBA" id="ARBA00022989"/>
    </source>
</evidence>
<evidence type="ECO:0000256" key="3">
    <source>
        <dbReference type="ARBA" id="ARBA00022475"/>
    </source>
</evidence>
<evidence type="ECO:0000256" key="4">
    <source>
        <dbReference type="ARBA" id="ARBA00022614"/>
    </source>
</evidence>
<keyword evidence="3" id="KW-1003">Cell membrane</keyword>
<dbReference type="STRING" id="57577.A0A2K3LB46"/>
<evidence type="ECO:0000256" key="2">
    <source>
        <dbReference type="ARBA" id="ARBA00009592"/>
    </source>
</evidence>
<comment type="subcellular location">
    <subcellularLocation>
        <location evidence="1">Cell membrane</location>
        <topology evidence="1">Single-pass type I membrane protein</topology>
    </subcellularLocation>
</comment>
<evidence type="ECO:0000313" key="14">
    <source>
        <dbReference type="Proteomes" id="UP000236291"/>
    </source>
</evidence>
<dbReference type="EMBL" id="ASHM01029547">
    <property type="protein sequence ID" value="PNX75760.1"/>
    <property type="molecule type" value="Genomic_DNA"/>
</dbReference>
<evidence type="ECO:0000313" key="13">
    <source>
        <dbReference type="EMBL" id="PNX75760.1"/>
    </source>
</evidence>
<reference evidence="13 14" key="2">
    <citation type="journal article" date="2017" name="Front. Plant Sci.">
        <title>Gene Classification and Mining of Molecular Markers Useful in Red Clover (Trifolium pratense) Breeding.</title>
        <authorList>
            <person name="Istvanek J."/>
            <person name="Dluhosova J."/>
            <person name="Dluhos P."/>
            <person name="Patkova L."/>
            <person name="Nedelnik J."/>
            <person name="Repkova J."/>
        </authorList>
    </citation>
    <scope>NUCLEOTIDE SEQUENCE [LARGE SCALE GENOMIC DNA]</scope>
    <source>
        <strain evidence="14">cv. Tatra</strain>
        <tissue evidence="13">Young leaves</tissue>
    </source>
</reference>
<dbReference type="InterPro" id="IPR003591">
    <property type="entry name" value="Leu-rich_rpt_typical-subtyp"/>
</dbReference>
<dbReference type="Pfam" id="PF00560">
    <property type="entry name" value="LRR_1"/>
    <property type="match status" value="1"/>
</dbReference>
<feature type="transmembrane region" description="Helical" evidence="12">
    <location>
        <begin position="158"/>
        <end position="181"/>
    </location>
</feature>
<keyword evidence="9 12" id="KW-0472">Membrane</keyword>
<keyword evidence="7" id="KW-0677">Repeat</keyword>
<keyword evidence="4" id="KW-0433">Leucine-rich repeat</keyword>
<dbReference type="Pfam" id="PF13855">
    <property type="entry name" value="LRR_8"/>
    <property type="match status" value="1"/>
</dbReference>
<dbReference type="Proteomes" id="UP000236291">
    <property type="component" value="Unassembled WGS sequence"/>
</dbReference>
<evidence type="ECO:0000256" key="11">
    <source>
        <dbReference type="ARBA" id="ARBA00023180"/>
    </source>
</evidence>